<keyword evidence="4" id="KW-1185">Reference proteome</keyword>
<dbReference type="Pfam" id="PF07727">
    <property type="entry name" value="RVT_2"/>
    <property type="match status" value="1"/>
</dbReference>
<feature type="domain" description="Reverse transcriptase Ty1/copia-type" evidence="1">
    <location>
        <begin position="217"/>
        <end position="288"/>
    </location>
</feature>
<evidence type="ECO:0000313" key="3">
    <source>
        <dbReference type="EMBL" id="GJT25848.1"/>
    </source>
</evidence>
<feature type="domain" description="Retroviral polymerase SH3-like" evidence="2">
    <location>
        <begin position="6"/>
        <end position="50"/>
    </location>
</feature>
<dbReference type="PANTHER" id="PTHR11439:SF495">
    <property type="entry name" value="REVERSE TRANSCRIPTASE, RNA-DEPENDENT DNA POLYMERASE-RELATED"/>
    <property type="match status" value="1"/>
</dbReference>
<sequence>MRPFRCHVTILNTIDHLGKFNGKADEGLFVGYSINSKAFRVFNNRTRIVEENLPTQFRNQSNGNAGTKACDDAGKASMETVPGKDYILLPFTNNVNAASTNKVNVVGAKTSIEHLDDPNIHALEDIVYSDDDEDVGVEADMNNLDSFIPVSPIPTTRIHKDHPVEQIIRVLNSVPQTRRMTNNLEEHRFVSSIQQRTNHKDLQNCLFAFFLSQEEPKKMDVKSAFLYGKIEEEVYVCQTPGFEDPDFPNRVYKVEKALYGLHQAPRACQDKSVTEILKKFGFTNIKTASTPMETQKPLLKDEDGEEVDVHLYRSMIGSLMYLTSSRPDIMFVVCACARYQVNPKVSHLHAVKRIFRYLKGQPKLGLWYLKDSPFVLVAYTDSDYAGASLDWKSTTGDCQFLGSRLILWQCEKQNVVANSTIKAEYVAASSCCGQVLWIQNQLLDYGFQYLIASIGMLNPQNHLSLYVFEEFCMN</sequence>
<protein>
    <submittedName>
        <fullName evidence="3">Uncharacterized mitochondrial protein-like protein</fullName>
    </submittedName>
</protein>
<evidence type="ECO:0000259" key="1">
    <source>
        <dbReference type="Pfam" id="PF07727"/>
    </source>
</evidence>
<comment type="caution">
    <text evidence="3">The sequence shown here is derived from an EMBL/GenBank/DDBJ whole genome shotgun (WGS) entry which is preliminary data.</text>
</comment>
<evidence type="ECO:0000313" key="4">
    <source>
        <dbReference type="Proteomes" id="UP001151760"/>
    </source>
</evidence>
<dbReference type="InterPro" id="IPR043502">
    <property type="entry name" value="DNA/RNA_pol_sf"/>
</dbReference>
<dbReference type="Proteomes" id="UP001151760">
    <property type="component" value="Unassembled WGS sequence"/>
</dbReference>
<accession>A0ABQ5CI15</accession>
<proteinExistence type="predicted"/>
<reference evidence="3" key="1">
    <citation type="journal article" date="2022" name="Int. J. Mol. Sci.">
        <title>Draft Genome of Tanacetum Coccineum: Genomic Comparison of Closely Related Tanacetum-Family Plants.</title>
        <authorList>
            <person name="Yamashiro T."/>
            <person name="Shiraishi A."/>
            <person name="Nakayama K."/>
            <person name="Satake H."/>
        </authorList>
    </citation>
    <scope>NUCLEOTIDE SEQUENCE</scope>
</reference>
<dbReference type="InterPro" id="IPR057670">
    <property type="entry name" value="SH3_retrovirus"/>
</dbReference>
<dbReference type="Pfam" id="PF25597">
    <property type="entry name" value="SH3_retrovirus"/>
    <property type="match status" value="1"/>
</dbReference>
<dbReference type="InterPro" id="IPR013103">
    <property type="entry name" value="RVT_2"/>
</dbReference>
<reference evidence="3" key="2">
    <citation type="submission" date="2022-01" db="EMBL/GenBank/DDBJ databases">
        <authorList>
            <person name="Yamashiro T."/>
            <person name="Shiraishi A."/>
            <person name="Satake H."/>
            <person name="Nakayama K."/>
        </authorList>
    </citation>
    <scope>NUCLEOTIDE SEQUENCE</scope>
</reference>
<organism evidence="3 4">
    <name type="scientific">Tanacetum coccineum</name>
    <dbReference type="NCBI Taxonomy" id="301880"/>
    <lineage>
        <taxon>Eukaryota</taxon>
        <taxon>Viridiplantae</taxon>
        <taxon>Streptophyta</taxon>
        <taxon>Embryophyta</taxon>
        <taxon>Tracheophyta</taxon>
        <taxon>Spermatophyta</taxon>
        <taxon>Magnoliopsida</taxon>
        <taxon>eudicotyledons</taxon>
        <taxon>Gunneridae</taxon>
        <taxon>Pentapetalae</taxon>
        <taxon>asterids</taxon>
        <taxon>campanulids</taxon>
        <taxon>Asterales</taxon>
        <taxon>Asteraceae</taxon>
        <taxon>Asteroideae</taxon>
        <taxon>Anthemideae</taxon>
        <taxon>Anthemidinae</taxon>
        <taxon>Tanacetum</taxon>
    </lineage>
</organism>
<dbReference type="EMBL" id="BQNB010014245">
    <property type="protein sequence ID" value="GJT25848.1"/>
    <property type="molecule type" value="Genomic_DNA"/>
</dbReference>
<name>A0ABQ5CI15_9ASTR</name>
<evidence type="ECO:0000259" key="2">
    <source>
        <dbReference type="Pfam" id="PF25597"/>
    </source>
</evidence>
<gene>
    <name evidence="3" type="ORF">Tco_0895785</name>
</gene>
<dbReference type="SUPFAM" id="SSF56672">
    <property type="entry name" value="DNA/RNA polymerases"/>
    <property type="match status" value="1"/>
</dbReference>
<dbReference type="CDD" id="cd09272">
    <property type="entry name" value="RNase_HI_RT_Ty1"/>
    <property type="match status" value="1"/>
</dbReference>
<dbReference type="PANTHER" id="PTHR11439">
    <property type="entry name" value="GAG-POL-RELATED RETROTRANSPOSON"/>
    <property type="match status" value="1"/>
</dbReference>